<accession>T0BRC3</accession>
<accession>A0A9E6ZJY1</accession>
<reference evidence="2" key="1">
    <citation type="journal article" date="2022" name="G3 (Bethesda)">
        <title>Unveiling the complete genome sequence of Alicyclobacillus acidoterrestris DSM 3922T, a taint-producing strain.</title>
        <authorList>
            <person name="Leonardo I.C."/>
            <person name="Barreto Crespo M.T."/>
            <person name="Gaspar F.B."/>
        </authorList>
    </citation>
    <scope>NUCLEOTIDE SEQUENCE [LARGE SCALE GENOMIC DNA]</scope>
    <source>
        <strain evidence="2">DSM 3922</strain>
    </source>
</reference>
<dbReference type="Proteomes" id="UP000829401">
    <property type="component" value="Chromosome"/>
</dbReference>
<evidence type="ECO:0000313" key="2">
    <source>
        <dbReference type="Proteomes" id="UP000829401"/>
    </source>
</evidence>
<proteinExistence type="predicted"/>
<dbReference type="KEGG" id="aaco:K1I37_19415"/>
<keyword evidence="2" id="KW-1185">Reference proteome</keyword>
<dbReference type="RefSeq" id="WP_021297663.1">
    <property type="nucleotide sequence ID" value="NZ_AURB01000158.1"/>
</dbReference>
<dbReference type="EMBL" id="CP080467">
    <property type="protein sequence ID" value="UNO48781.1"/>
    <property type="molecule type" value="Genomic_DNA"/>
</dbReference>
<protein>
    <submittedName>
        <fullName evidence="1">Uncharacterized protein</fullName>
    </submittedName>
</protein>
<dbReference type="AlphaFoldDB" id="T0BRC3"/>
<evidence type="ECO:0000313" key="1">
    <source>
        <dbReference type="EMBL" id="UNO48781.1"/>
    </source>
</evidence>
<sequence>MEIADDFEMVVLSKDHLPEMMVQMEKIKSQIQQNEIKVLNVTRSSRNELVIVFKRRDQHA</sequence>
<dbReference type="STRING" id="1356854.N007_13035"/>
<gene>
    <name evidence="1" type="ORF">K1I37_19415</name>
</gene>
<organism evidence="1 2">
    <name type="scientific">Alicyclobacillus acidoterrestris (strain ATCC 49025 / DSM 3922 / CIP 106132 / NCIMB 13137 / GD3B)</name>
    <dbReference type="NCBI Taxonomy" id="1356854"/>
    <lineage>
        <taxon>Bacteria</taxon>
        <taxon>Bacillati</taxon>
        <taxon>Bacillota</taxon>
        <taxon>Bacilli</taxon>
        <taxon>Bacillales</taxon>
        <taxon>Alicyclobacillaceae</taxon>
        <taxon>Alicyclobacillus</taxon>
    </lineage>
</organism>
<name>T0BRC3_ALIAG</name>